<gene>
    <name evidence="2" type="ORF">GCM10007933_26710</name>
</gene>
<feature type="chain" id="PRO_5046815025" evidence="1">
    <location>
        <begin position="24"/>
        <end position="342"/>
    </location>
</feature>
<feature type="signal peptide" evidence="1">
    <location>
        <begin position="1"/>
        <end position="23"/>
    </location>
</feature>
<organism evidence="2 3">
    <name type="scientific">Zoogloea oryzae</name>
    <dbReference type="NCBI Taxonomy" id="310767"/>
    <lineage>
        <taxon>Bacteria</taxon>
        <taxon>Pseudomonadati</taxon>
        <taxon>Pseudomonadota</taxon>
        <taxon>Betaproteobacteria</taxon>
        <taxon>Rhodocyclales</taxon>
        <taxon>Zoogloeaceae</taxon>
        <taxon>Zoogloea</taxon>
    </lineage>
</organism>
<keyword evidence="1" id="KW-0732">Signal</keyword>
<keyword evidence="3" id="KW-1185">Reference proteome</keyword>
<dbReference type="EMBL" id="BSPX01000041">
    <property type="protein sequence ID" value="GLT23208.1"/>
    <property type="molecule type" value="Genomic_DNA"/>
</dbReference>
<reference evidence="3" key="1">
    <citation type="journal article" date="2019" name="Int. J. Syst. Evol. Microbiol.">
        <title>The Global Catalogue of Microorganisms (GCM) 10K type strain sequencing project: providing services to taxonomists for standard genome sequencing and annotation.</title>
        <authorList>
            <consortium name="The Broad Institute Genomics Platform"/>
            <consortium name="The Broad Institute Genome Sequencing Center for Infectious Disease"/>
            <person name="Wu L."/>
            <person name="Ma J."/>
        </authorList>
    </citation>
    <scope>NUCLEOTIDE SEQUENCE [LARGE SCALE GENOMIC DNA]</scope>
    <source>
        <strain evidence="3">NBRC 102407</strain>
    </source>
</reference>
<comment type="caution">
    <text evidence="2">The sequence shown here is derived from an EMBL/GenBank/DDBJ whole genome shotgun (WGS) entry which is preliminary data.</text>
</comment>
<protein>
    <submittedName>
        <fullName evidence="2">Uncharacterized protein</fullName>
    </submittedName>
</protein>
<name>A0ABQ6FC87_9RHOO</name>
<evidence type="ECO:0000313" key="3">
    <source>
        <dbReference type="Proteomes" id="UP001157167"/>
    </source>
</evidence>
<dbReference type="RefSeq" id="WP_284188427.1">
    <property type="nucleotide sequence ID" value="NZ_BSPX01000041.1"/>
</dbReference>
<accession>A0ABQ6FC87</accession>
<evidence type="ECO:0000256" key="1">
    <source>
        <dbReference type="SAM" id="SignalP"/>
    </source>
</evidence>
<dbReference type="Proteomes" id="UP001157167">
    <property type="component" value="Unassembled WGS sequence"/>
</dbReference>
<sequence length="342" mass="36656">MKTRYIASLLVLAFATAGSPAWAQAQTQDNPLGTPAAAIGKFSENYAEAVRMALPPIDSAGLAKVMERVQAAATNSRPLAISNSAELEKFFGLRSRNPDKSGDFVDAGDAVYRFEPQAGRLYVTWRQTDVKPVARATFASRIKGIRASHEALAKRLGISADEVMFTDFREILTKTDRRVPASTAATADTPIMAEGATTTMLRAVGGVLVEGSYLRVSSPDARRMSLVKASWPRVQLADASARQLRAPKDMLDEFAKRVANDSRGVPVSVRMAVVLRPADPAKPGMYVPSLKIGVEPKAIKTADGYRTDAGMVYYSDLLKDSPAFVEASGGDTAEAEKGTAPN</sequence>
<evidence type="ECO:0000313" key="2">
    <source>
        <dbReference type="EMBL" id="GLT23208.1"/>
    </source>
</evidence>
<proteinExistence type="predicted"/>